<evidence type="ECO:0000313" key="3">
    <source>
        <dbReference type="Proteomes" id="UP001602058"/>
    </source>
</evidence>
<feature type="compositionally biased region" description="Polar residues" evidence="1">
    <location>
        <begin position="1"/>
        <end position="18"/>
    </location>
</feature>
<evidence type="ECO:0000256" key="1">
    <source>
        <dbReference type="SAM" id="MobiDB-lite"/>
    </source>
</evidence>
<protein>
    <submittedName>
        <fullName evidence="2">Uncharacterized protein</fullName>
    </submittedName>
</protein>
<organism evidence="2 3">
    <name type="scientific">Streptomyces bluensis</name>
    <dbReference type="NCBI Taxonomy" id="33897"/>
    <lineage>
        <taxon>Bacteria</taxon>
        <taxon>Bacillati</taxon>
        <taxon>Actinomycetota</taxon>
        <taxon>Actinomycetes</taxon>
        <taxon>Kitasatosporales</taxon>
        <taxon>Streptomycetaceae</taxon>
        <taxon>Streptomyces</taxon>
    </lineage>
</organism>
<accession>A0ABW6UDR9</accession>
<evidence type="ECO:0000313" key="2">
    <source>
        <dbReference type="EMBL" id="MFF4521514.1"/>
    </source>
</evidence>
<gene>
    <name evidence="2" type="ORF">ACFY1D_08690</name>
</gene>
<feature type="region of interest" description="Disordered" evidence="1">
    <location>
        <begin position="1"/>
        <end position="27"/>
    </location>
</feature>
<dbReference type="EMBL" id="JBIAWJ010000003">
    <property type="protein sequence ID" value="MFF4521514.1"/>
    <property type="molecule type" value="Genomic_DNA"/>
</dbReference>
<keyword evidence="3" id="KW-1185">Reference proteome</keyword>
<reference evidence="2 3" key="1">
    <citation type="submission" date="2024-10" db="EMBL/GenBank/DDBJ databases">
        <title>The Natural Products Discovery Center: Release of the First 8490 Sequenced Strains for Exploring Actinobacteria Biosynthetic Diversity.</title>
        <authorList>
            <person name="Kalkreuter E."/>
            <person name="Kautsar S.A."/>
            <person name="Yang D."/>
            <person name="Bader C.D."/>
            <person name="Teijaro C.N."/>
            <person name="Fluegel L."/>
            <person name="Davis C.M."/>
            <person name="Simpson J.R."/>
            <person name="Lauterbach L."/>
            <person name="Steele A.D."/>
            <person name="Gui C."/>
            <person name="Meng S."/>
            <person name="Li G."/>
            <person name="Viehrig K."/>
            <person name="Ye F."/>
            <person name="Su P."/>
            <person name="Kiefer A.F."/>
            <person name="Nichols A."/>
            <person name="Cepeda A.J."/>
            <person name="Yan W."/>
            <person name="Fan B."/>
            <person name="Jiang Y."/>
            <person name="Adhikari A."/>
            <person name="Zheng C.-J."/>
            <person name="Schuster L."/>
            <person name="Cowan T.M."/>
            <person name="Smanski M.J."/>
            <person name="Chevrette M.G."/>
            <person name="De Carvalho L.P.S."/>
            <person name="Shen B."/>
        </authorList>
    </citation>
    <scope>NUCLEOTIDE SEQUENCE [LARGE SCALE GENOMIC DNA]</scope>
    <source>
        <strain evidence="2 3">NPDC001390</strain>
    </source>
</reference>
<proteinExistence type="predicted"/>
<sequence>MPSRSAASKASWVTSRGATRSARVQAEVTAHAAEVAEARSRRRDAYREMSAAVHGLSEVYWRLEEADAVPEDHGRAAVLAQMQTAARTALNEVTRASREVMLEGPTPVAEAAHAVRGAAIIANGLLGRLVTGGEEERSRYNAAHRDFRQEHLRFLGLARAALEVN</sequence>
<dbReference type="Proteomes" id="UP001602058">
    <property type="component" value="Unassembled WGS sequence"/>
</dbReference>
<comment type="caution">
    <text evidence="2">The sequence shown here is derived from an EMBL/GenBank/DDBJ whole genome shotgun (WGS) entry which is preliminary data.</text>
</comment>
<dbReference type="RefSeq" id="WP_387884867.1">
    <property type="nucleotide sequence ID" value="NZ_JBIAWJ010000003.1"/>
</dbReference>
<name>A0ABW6UDR9_9ACTN</name>